<evidence type="ECO:0000313" key="3">
    <source>
        <dbReference type="EMBL" id="MCG9970998.1"/>
    </source>
</evidence>
<keyword evidence="4" id="KW-1185">Reference proteome</keyword>
<evidence type="ECO:0008006" key="5">
    <source>
        <dbReference type="Google" id="ProtNLM"/>
    </source>
</evidence>
<reference evidence="3" key="1">
    <citation type="submission" date="2021-12" db="EMBL/GenBank/DDBJ databases">
        <title>Description of Gramella crocea sp. nov., a new bacterium isolated from activated sludge.</title>
        <authorList>
            <person name="Zhang X."/>
        </authorList>
    </citation>
    <scope>NUCLEOTIDE SEQUENCE</scope>
    <source>
        <strain evidence="3">YB25</strain>
    </source>
</reference>
<dbReference type="RefSeq" id="WP_240096868.1">
    <property type="nucleotide sequence ID" value="NZ_JAJSON010000014.1"/>
</dbReference>
<keyword evidence="1" id="KW-0175">Coiled coil</keyword>
<evidence type="ECO:0000256" key="1">
    <source>
        <dbReference type="SAM" id="Coils"/>
    </source>
</evidence>
<sequence length="265" mass="30476">MALSKDTLEWIAELSGVKVEDITAKISSEEEESIEKPQGEFYSEEELNNRDSNKYDEAKKAFEEMKVKELRKKLELDFEGKTFDNLFKHHEEKLKNKYQKDSSERVKELEADLAKVNQANEETVTNLTSELQSLKQQNKINGIKADLLGIMPAETSIPKEDVLTLFLSKHQVKENENGQTFIESNGQPLKDPKTQSYLDYKNVFEDFSENYKLKTPGRGEGNQNGNQKPGNEDQFIDNWEKQQNKPISSPEGVRALMEYEKQNAS</sequence>
<evidence type="ECO:0000313" key="4">
    <source>
        <dbReference type="Proteomes" id="UP001139344"/>
    </source>
</evidence>
<gene>
    <name evidence="3" type="ORF">LU635_05055</name>
</gene>
<dbReference type="Proteomes" id="UP001139344">
    <property type="component" value="Unassembled WGS sequence"/>
</dbReference>
<dbReference type="AlphaFoldDB" id="A0A9X2A7N7"/>
<protein>
    <recommendedName>
        <fullName evidence="5">Phage capsid protein</fullName>
    </recommendedName>
</protein>
<feature type="region of interest" description="Disordered" evidence="2">
    <location>
        <begin position="27"/>
        <end position="54"/>
    </location>
</feature>
<proteinExistence type="predicted"/>
<feature type="region of interest" description="Disordered" evidence="2">
    <location>
        <begin position="212"/>
        <end position="253"/>
    </location>
</feature>
<comment type="caution">
    <text evidence="3">The sequence shown here is derived from an EMBL/GenBank/DDBJ whole genome shotgun (WGS) entry which is preliminary data.</text>
</comment>
<accession>A0A9X2A7N7</accession>
<feature type="coiled-coil region" evidence="1">
    <location>
        <begin position="99"/>
        <end position="137"/>
    </location>
</feature>
<dbReference type="EMBL" id="JAJSON010000014">
    <property type="protein sequence ID" value="MCG9970998.1"/>
    <property type="molecule type" value="Genomic_DNA"/>
</dbReference>
<evidence type="ECO:0000256" key="2">
    <source>
        <dbReference type="SAM" id="MobiDB-lite"/>
    </source>
</evidence>
<organism evidence="3 4">
    <name type="scientific">Christiangramia crocea</name>
    <dbReference type="NCBI Taxonomy" id="2904124"/>
    <lineage>
        <taxon>Bacteria</taxon>
        <taxon>Pseudomonadati</taxon>
        <taxon>Bacteroidota</taxon>
        <taxon>Flavobacteriia</taxon>
        <taxon>Flavobacteriales</taxon>
        <taxon>Flavobacteriaceae</taxon>
        <taxon>Christiangramia</taxon>
    </lineage>
</organism>
<name>A0A9X2A7N7_9FLAO</name>